<protein>
    <recommendedName>
        <fullName evidence="1">Peptidase M1 membrane alanine aminopeptidase domain-containing protein</fullName>
    </recommendedName>
</protein>
<sequence>MGTIVSFLSSFSGSFILIFLPVCGGPVSWAQSFGSYDEMLTAFRNQVPDSNGTYEVDGLMIEHGPVTIMLVSGTVHLGSPVGGRPVSAVFIGKGSAIFTPTLPVEKINLQRFYPNDVYNEEFTSAFFLFVDDDMTAQFKSGTHKPTERPGSDVRGIMAAGVEAYVSTDGKQVEPTLARAILNNRRGDRGFICQTYSKEGQYQAIIGADPYDTEPYTLTIGERGTLGWNWTSVNQCPPPEGVAAVDSNSVSAGDMIYVGQHTIVCSIDRSLAMKTTDRMDVTITTDSAEWISLSLNYRLTVDSVREHGGAMLTTHRPDKSGLLWIKLPRMMRRGERTAFVITYHGEVIERQGDITFLKTSIDWYPYHGYKQLSFFDLVFEHDRRYILVSIGDKASEEKQGDIVRSRWLLGRKMRNASFNIGLFREKTIEGNGYPDVQLNYYTKDQVDVVETDVKQALNFFTKLFGPLPINRLYATELPAFHGEAFPGMLHLSTLAFYKVEDARTDDFFGEQFTSHEVAHQWWGIAVDFLSYRDQWLSEGFAMYSCLLYSQLAASEGDKFFRLLEEYSKSIRNNGKNMFGTFRKPPSISLGGRVSSGGSGGEYNTFIYYKGAWVVHMLRNMMLDLTTMKEDAFMTMFKDFYATHKLKSATTETFRSTVEKHAGQDMSWFFDQWVHGNDIPTYTFAWKHEKQADGTYKITCRVRQDDVPETFRMYIPIKIVTEDKKVYRMRLHMTGKEAVIDLPAIAGEPDDIVFNDLTSVLCTVRTEKF</sequence>
<dbReference type="GO" id="GO:0042277">
    <property type="term" value="F:peptide binding"/>
    <property type="evidence" value="ECO:0007669"/>
    <property type="project" value="TreeGrafter"/>
</dbReference>
<comment type="caution">
    <text evidence="2">The sequence shown here is derived from an EMBL/GenBank/DDBJ whole genome shotgun (WGS) entry which is preliminary data.</text>
</comment>
<dbReference type="PANTHER" id="PTHR11533">
    <property type="entry name" value="PROTEASE M1 ZINC METALLOPROTEASE"/>
    <property type="match status" value="1"/>
</dbReference>
<dbReference type="GO" id="GO:0016020">
    <property type="term" value="C:membrane"/>
    <property type="evidence" value="ECO:0007669"/>
    <property type="project" value="TreeGrafter"/>
</dbReference>
<dbReference type="STRING" id="1895771.BGO89_10820"/>
<gene>
    <name evidence="2" type="ORF">BGO89_10820</name>
</gene>
<dbReference type="GO" id="GO:0043171">
    <property type="term" value="P:peptide catabolic process"/>
    <property type="evidence" value="ECO:0007669"/>
    <property type="project" value="TreeGrafter"/>
</dbReference>
<dbReference type="Proteomes" id="UP000184233">
    <property type="component" value="Unassembled WGS sequence"/>
</dbReference>
<evidence type="ECO:0000313" key="2">
    <source>
        <dbReference type="EMBL" id="OJX57002.1"/>
    </source>
</evidence>
<dbReference type="SUPFAM" id="SSF55486">
    <property type="entry name" value="Metalloproteases ('zincins'), catalytic domain"/>
    <property type="match status" value="1"/>
</dbReference>
<dbReference type="InterPro" id="IPR050344">
    <property type="entry name" value="Peptidase_M1_aminopeptidases"/>
</dbReference>
<dbReference type="AlphaFoldDB" id="A0A1M3KX66"/>
<dbReference type="InterPro" id="IPR027268">
    <property type="entry name" value="Peptidase_M4/M1_CTD_sf"/>
</dbReference>
<feature type="domain" description="Peptidase M1 membrane alanine aminopeptidase" evidence="1">
    <location>
        <begin position="510"/>
        <end position="671"/>
    </location>
</feature>
<evidence type="ECO:0000313" key="3">
    <source>
        <dbReference type="Proteomes" id="UP000184233"/>
    </source>
</evidence>
<dbReference type="GO" id="GO:0070006">
    <property type="term" value="F:metalloaminopeptidase activity"/>
    <property type="evidence" value="ECO:0007669"/>
    <property type="project" value="TreeGrafter"/>
</dbReference>
<dbReference type="GO" id="GO:0008270">
    <property type="term" value="F:zinc ion binding"/>
    <property type="evidence" value="ECO:0007669"/>
    <property type="project" value="InterPro"/>
</dbReference>
<dbReference type="PANTHER" id="PTHR11533:SF174">
    <property type="entry name" value="PUROMYCIN-SENSITIVE AMINOPEPTIDASE-RELATED"/>
    <property type="match status" value="1"/>
</dbReference>
<organism evidence="2 3">
    <name type="scientific">Candidatus Kapaibacterium thiocyanatum</name>
    <dbReference type="NCBI Taxonomy" id="1895771"/>
    <lineage>
        <taxon>Bacteria</taxon>
        <taxon>Pseudomonadati</taxon>
        <taxon>Candidatus Kapaibacteriota</taxon>
        <taxon>Candidatus Kapaibacteriia</taxon>
        <taxon>Candidatus Kapaibacteriales</taxon>
        <taxon>Candidatus Kapaibacteriaceae</taxon>
        <taxon>Candidatus Kapaibacterium</taxon>
    </lineage>
</organism>
<proteinExistence type="predicted"/>
<accession>A0A1M3KX66</accession>
<evidence type="ECO:0000259" key="1">
    <source>
        <dbReference type="Pfam" id="PF01433"/>
    </source>
</evidence>
<dbReference type="Pfam" id="PF01433">
    <property type="entry name" value="Peptidase_M1"/>
    <property type="match status" value="1"/>
</dbReference>
<dbReference type="EMBL" id="MKVH01000024">
    <property type="protein sequence ID" value="OJX57002.1"/>
    <property type="molecule type" value="Genomic_DNA"/>
</dbReference>
<dbReference type="Gene3D" id="1.10.390.10">
    <property type="entry name" value="Neutral Protease Domain 2"/>
    <property type="match status" value="1"/>
</dbReference>
<name>A0A1M3KX66_9BACT</name>
<dbReference type="InterPro" id="IPR014782">
    <property type="entry name" value="Peptidase_M1_dom"/>
</dbReference>
<reference evidence="2 3" key="1">
    <citation type="submission" date="2016-09" db="EMBL/GenBank/DDBJ databases">
        <title>Genome-resolved meta-omics ties microbial dynamics to process performance in biotechnology for thiocyanate degradation.</title>
        <authorList>
            <person name="Kantor R.S."/>
            <person name="Huddy R.J."/>
            <person name="Iyer R."/>
            <person name="Thomas B.C."/>
            <person name="Brown C.T."/>
            <person name="Anantharaman K."/>
            <person name="Tringe S."/>
            <person name="Hettich R.L."/>
            <person name="Harrison S.T."/>
            <person name="Banfield J.F."/>
        </authorList>
    </citation>
    <scope>NUCLEOTIDE SEQUENCE [LARGE SCALE GENOMIC DNA]</scope>
    <source>
        <strain evidence="2">59-99</strain>
    </source>
</reference>
<dbReference type="GO" id="GO:0005737">
    <property type="term" value="C:cytoplasm"/>
    <property type="evidence" value="ECO:0007669"/>
    <property type="project" value="TreeGrafter"/>
</dbReference>
<dbReference type="GO" id="GO:0005615">
    <property type="term" value="C:extracellular space"/>
    <property type="evidence" value="ECO:0007669"/>
    <property type="project" value="TreeGrafter"/>
</dbReference>